<gene>
    <name evidence="6" type="ORF">SAMN02745724_04631</name>
</gene>
<keyword evidence="2" id="KW-0201">Cytochrome c-type biogenesis</keyword>
<dbReference type="GO" id="GO:0017004">
    <property type="term" value="P:cytochrome complex assembly"/>
    <property type="evidence" value="ECO:0007669"/>
    <property type="project" value="UniProtKB-KW"/>
</dbReference>
<dbReference type="RefSeq" id="WP_091990375.1">
    <property type="nucleotide sequence ID" value="NZ_FOLO01000061.1"/>
</dbReference>
<dbReference type="STRING" id="1123010.SAMN02745724_04631"/>
<keyword evidence="3" id="KW-0676">Redox-active center</keyword>
<dbReference type="InterPro" id="IPR050553">
    <property type="entry name" value="Thioredoxin_ResA/DsbE_sf"/>
</dbReference>
<keyword evidence="7" id="KW-1185">Reference proteome</keyword>
<dbReference type="PANTHER" id="PTHR42852">
    <property type="entry name" value="THIOL:DISULFIDE INTERCHANGE PROTEIN DSBE"/>
    <property type="match status" value="1"/>
</dbReference>
<accession>A0A1I1SMW2</accession>
<proteinExistence type="predicted"/>
<dbReference type="PROSITE" id="PS51352">
    <property type="entry name" value="THIOREDOXIN_2"/>
    <property type="match status" value="1"/>
</dbReference>
<dbReference type="SUPFAM" id="SSF52833">
    <property type="entry name" value="Thioredoxin-like"/>
    <property type="match status" value="1"/>
</dbReference>
<dbReference type="AlphaFoldDB" id="A0A1I1SMW2"/>
<dbReference type="InterPro" id="IPR013740">
    <property type="entry name" value="Redoxin"/>
</dbReference>
<dbReference type="PANTHER" id="PTHR42852:SF17">
    <property type="entry name" value="THIOREDOXIN-LIKE PROTEIN HI_1115"/>
    <property type="match status" value="1"/>
</dbReference>
<dbReference type="InterPro" id="IPR013766">
    <property type="entry name" value="Thioredoxin_domain"/>
</dbReference>
<evidence type="ECO:0000313" key="6">
    <source>
        <dbReference type="EMBL" id="SFD47796.1"/>
    </source>
</evidence>
<protein>
    <submittedName>
        <fullName evidence="6">Thiol-disulfide isomerase or thioredoxin</fullName>
    </submittedName>
</protein>
<dbReference type="Pfam" id="PF08534">
    <property type="entry name" value="Redoxin"/>
    <property type="match status" value="1"/>
</dbReference>
<keyword evidence="4" id="KW-0732">Signal</keyword>
<feature type="domain" description="Thioredoxin" evidence="5">
    <location>
        <begin position="25"/>
        <end position="165"/>
    </location>
</feature>
<reference evidence="6 7" key="1">
    <citation type="submission" date="2016-10" db="EMBL/GenBank/DDBJ databases">
        <authorList>
            <person name="de Groot N.N."/>
        </authorList>
    </citation>
    <scope>NUCLEOTIDE SEQUENCE [LARGE SCALE GENOMIC DNA]</scope>
    <source>
        <strain evidence="6 7">DSM 6059</strain>
    </source>
</reference>
<dbReference type="InterPro" id="IPR036249">
    <property type="entry name" value="Thioredoxin-like_sf"/>
</dbReference>
<name>A0A1I1SMW2_9GAMM</name>
<keyword evidence="6" id="KW-0413">Isomerase</keyword>
<evidence type="ECO:0000256" key="1">
    <source>
        <dbReference type="ARBA" id="ARBA00004196"/>
    </source>
</evidence>
<organism evidence="6 7">
    <name type="scientific">Pseudoalteromonas denitrificans DSM 6059</name>
    <dbReference type="NCBI Taxonomy" id="1123010"/>
    <lineage>
        <taxon>Bacteria</taxon>
        <taxon>Pseudomonadati</taxon>
        <taxon>Pseudomonadota</taxon>
        <taxon>Gammaproteobacteria</taxon>
        <taxon>Alteromonadales</taxon>
        <taxon>Pseudoalteromonadaceae</taxon>
        <taxon>Pseudoalteromonas</taxon>
    </lineage>
</organism>
<dbReference type="OrthoDB" id="9799347at2"/>
<comment type="subcellular location">
    <subcellularLocation>
        <location evidence="1">Cell envelope</location>
    </subcellularLocation>
</comment>
<dbReference type="InterPro" id="IPR017937">
    <property type="entry name" value="Thioredoxin_CS"/>
</dbReference>
<dbReference type="GO" id="GO:0030313">
    <property type="term" value="C:cell envelope"/>
    <property type="evidence" value="ECO:0007669"/>
    <property type="project" value="UniProtKB-SubCell"/>
</dbReference>
<feature type="chain" id="PRO_5011681182" evidence="4">
    <location>
        <begin position="25"/>
        <end position="166"/>
    </location>
</feature>
<evidence type="ECO:0000256" key="2">
    <source>
        <dbReference type="ARBA" id="ARBA00022748"/>
    </source>
</evidence>
<dbReference type="Proteomes" id="UP000198862">
    <property type="component" value="Unassembled WGS sequence"/>
</dbReference>
<dbReference type="GO" id="GO:0016853">
    <property type="term" value="F:isomerase activity"/>
    <property type="evidence" value="ECO:0007669"/>
    <property type="project" value="UniProtKB-KW"/>
</dbReference>
<evidence type="ECO:0000256" key="3">
    <source>
        <dbReference type="ARBA" id="ARBA00023284"/>
    </source>
</evidence>
<dbReference type="EMBL" id="FOLO01000061">
    <property type="protein sequence ID" value="SFD47796.1"/>
    <property type="molecule type" value="Genomic_DNA"/>
</dbReference>
<dbReference type="CDD" id="cd02966">
    <property type="entry name" value="TlpA_like_family"/>
    <property type="match status" value="1"/>
</dbReference>
<dbReference type="GO" id="GO:0015036">
    <property type="term" value="F:disulfide oxidoreductase activity"/>
    <property type="evidence" value="ECO:0007669"/>
    <property type="project" value="UniProtKB-ARBA"/>
</dbReference>
<dbReference type="Gene3D" id="3.40.30.10">
    <property type="entry name" value="Glutaredoxin"/>
    <property type="match status" value="1"/>
</dbReference>
<evidence type="ECO:0000259" key="5">
    <source>
        <dbReference type="PROSITE" id="PS51352"/>
    </source>
</evidence>
<sequence length="166" mass="19021">MSQNFRNKLMCIGLLIGCIFNSYADQAKSAAADFTLKSQSGENLRLQEMRGEVVLINFWASWCGPCRQEMPYLEKIQQKYHDLGFTVLGINVEEDSTAAKALLKELSVSFPILFDDKNTVSEMYKVDAMPMTVLVDRDGYQRYLHRGYQSGDEVKYQKIIKALLRE</sequence>
<dbReference type="PROSITE" id="PS00194">
    <property type="entry name" value="THIOREDOXIN_1"/>
    <property type="match status" value="1"/>
</dbReference>
<evidence type="ECO:0000256" key="4">
    <source>
        <dbReference type="SAM" id="SignalP"/>
    </source>
</evidence>
<feature type="signal peptide" evidence="4">
    <location>
        <begin position="1"/>
        <end position="24"/>
    </location>
</feature>
<evidence type="ECO:0000313" key="7">
    <source>
        <dbReference type="Proteomes" id="UP000198862"/>
    </source>
</evidence>